<dbReference type="FunFam" id="3.30.70.240:FF:000002">
    <property type="entry name" value="GTP-binding protein TypA"/>
    <property type="match status" value="1"/>
</dbReference>
<proteinExistence type="inferred from homology"/>
<dbReference type="SUPFAM" id="SSF52540">
    <property type="entry name" value="P-loop containing nucleoside triphosphate hydrolases"/>
    <property type="match status" value="1"/>
</dbReference>
<keyword evidence="2 4" id="KW-0342">GTP-binding</keyword>
<dbReference type="EMBL" id="JACWUN010000002">
    <property type="protein sequence ID" value="MBD1399461.1"/>
    <property type="molecule type" value="Genomic_DNA"/>
</dbReference>
<dbReference type="InterPro" id="IPR042116">
    <property type="entry name" value="TypA/BipA_C"/>
</dbReference>
<dbReference type="PANTHER" id="PTHR42908">
    <property type="entry name" value="TRANSLATION ELONGATION FACTOR-RELATED"/>
    <property type="match status" value="1"/>
</dbReference>
<dbReference type="InterPro" id="IPR000795">
    <property type="entry name" value="T_Tr_GTP-bd_dom"/>
</dbReference>
<evidence type="ECO:0000256" key="1">
    <source>
        <dbReference type="ARBA" id="ARBA00022741"/>
    </source>
</evidence>
<dbReference type="GO" id="GO:0005829">
    <property type="term" value="C:cytosol"/>
    <property type="evidence" value="ECO:0007669"/>
    <property type="project" value="TreeGrafter"/>
</dbReference>
<dbReference type="Pfam" id="PF22042">
    <property type="entry name" value="EF-G_D2"/>
    <property type="match status" value="1"/>
</dbReference>
<dbReference type="GO" id="GO:0000027">
    <property type="term" value="P:ribosomal large subunit assembly"/>
    <property type="evidence" value="ECO:0007669"/>
    <property type="project" value="UniProtKB-UniRule"/>
</dbReference>
<dbReference type="PROSITE" id="PS00301">
    <property type="entry name" value="G_TR_1"/>
    <property type="match status" value="1"/>
</dbReference>
<dbReference type="FunFam" id="3.30.70.870:FF:000003">
    <property type="entry name" value="GTP-binding protein TypA"/>
    <property type="match status" value="1"/>
</dbReference>
<dbReference type="SUPFAM" id="SSF50447">
    <property type="entry name" value="Translation proteins"/>
    <property type="match status" value="1"/>
</dbReference>
<keyword evidence="4" id="KW-0378">Hydrolase</keyword>
<dbReference type="InterPro" id="IPR027417">
    <property type="entry name" value="P-loop_NTPase"/>
</dbReference>
<keyword evidence="1 4" id="KW-0547">Nucleotide-binding</keyword>
<evidence type="ECO:0000313" key="6">
    <source>
        <dbReference type="EMBL" id="MBD1399461.1"/>
    </source>
</evidence>
<feature type="domain" description="Tr-type G" evidence="5">
    <location>
        <begin position="3"/>
        <end position="198"/>
    </location>
</feature>
<dbReference type="Gene3D" id="2.40.30.10">
    <property type="entry name" value="Translation factors"/>
    <property type="match status" value="1"/>
</dbReference>
<keyword evidence="4" id="KW-0699">rRNA-binding</keyword>
<comment type="caution">
    <text evidence="6">The sequence shown here is derived from an EMBL/GenBank/DDBJ whole genome shotgun (WGS) entry which is preliminary data.</text>
</comment>
<name>A0A8J6QND5_9BACT</name>
<comment type="similarity">
    <text evidence="4">Belongs to the TRAFAC class translation factor GTPase superfamily. Classic translation factor GTPase family. BipA subfamily.</text>
</comment>
<keyword evidence="4" id="KW-0690">Ribosome biogenesis</keyword>
<dbReference type="GO" id="GO:1990904">
    <property type="term" value="C:ribonucleoprotein complex"/>
    <property type="evidence" value="ECO:0007669"/>
    <property type="project" value="TreeGrafter"/>
</dbReference>
<dbReference type="CDD" id="cd03710">
    <property type="entry name" value="BipA_TypA_C"/>
    <property type="match status" value="1"/>
</dbReference>
<dbReference type="AlphaFoldDB" id="A0A8J6QND5"/>
<dbReference type="FunFam" id="2.40.50.250:FF:000001">
    <property type="entry name" value="GTP-binding protein TypA"/>
    <property type="match status" value="1"/>
</dbReference>
<dbReference type="Proteomes" id="UP000632828">
    <property type="component" value="Unassembled WGS sequence"/>
</dbReference>
<dbReference type="Pfam" id="PF21018">
    <property type="entry name" value="BipA_C"/>
    <property type="match status" value="1"/>
</dbReference>
<keyword evidence="7" id="KW-1185">Reference proteome</keyword>
<dbReference type="NCBIfam" id="TIGR01394">
    <property type="entry name" value="TypA_BipA"/>
    <property type="match status" value="1"/>
</dbReference>
<dbReference type="GO" id="GO:0000049">
    <property type="term" value="F:tRNA binding"/>
    <property type="evidence" value="ECO:0007669"/>
    <property type="project" value="UniProtKB-KW"/>
</dbReference>
<dbReference type="InterPro" id="IPR005225">
    <property type="entry name" value="Small_GTP-bd"/>
</dbReference>
<dbReference type="NCBIfam" id="TIGR00231">
    <property type="entry name" value="small_GTP"/>
    <property type="match status" value="1"/>
</dbReference>
<evidence type="ECO:0000256" key="2">
    <source>
        <dbReference type="ARBA" id="ARBA00023134"/>
    </source>
</evidence>
<dbReference type="GO" id="GO:0019843">
    <property type="term" value="F:rRNA binding"/>
    <property type="evidence" value="ECO:0007669"/>
    <property type="project" value="UniProtKB-KW"/>
</dbReference>
<dbReference type="InterPro" id="IPR035647">
    <property type="entry name" value="EFG_III/V"/>
</dbReference>
<evidence type="ECO:0000256" key="4">
    <source>
        <dbReference type="HAMAP-Rule" id="MF_00849"/>
    </source>
</evidence>
<dbReference type="CDD" id="cd03691">
    <property type="entry name" value="BipA_TypA_II"/>
    <property type="match status" value="1"/>
</dbReference>
<sequence length="604" mass="67152">MIENIRNIAIIAHVDHGKTTLVDAMLVQSGVFREHQVITERVMDSNDLEKERGITILSKNLAVQRGDLKINIVDTPGHADFGGEVERILKMVDSVLLLVDAFDGPMPQTRFVLKKSLDLGIKPIVVINKIDRPGARPEAVVDMVFDLFCELNANEHQLDFPIVYASAKFGIAKASLADESDNLDPLFDMIRKRVDPPAGDPSAPFQMLISSIDYNKFIGRTATGKIANGTVHAGESVARIDRDGKVTYGRVSKLLGYQGLQQVEIGEASAGDIVTVAGFEEMGISETLADAENPQAMPYIAIDEPTLSMNFIVNNSPFAGREGKWVTSRNIRERLTKELRTNVSLRVEDTASTDTFKVSGRGELHLSILIENMRREGFELSVSKPEVIFREVDGERNEPIEYLAIDVPEEYQGTVIEKLGRRKAEMTSMQTMEGTNRIEFLIPARGLIGFRTEFMTDTRGTGVMNHSFHSYAPYKGPIEGRKNGVLIAMEAGETVAYSLFNLQDRGILFVGPGVQVYEGMIIGQHARENDLVVNACRGKKLTNVRASGSDEAVRIIPPRNLSLEQALEYIDDDELVEITPKSLRLRKRYLDANERKRMEKQSGK</sequence>
<protein>
    <recommendedName>
        <fullName evidence="4">Large ribosomal subunit assembly factor BipA</fullName>
        <ecNumber evidence="4">3.6.5.-</ecNumber>
    </recommendedName>
    <alternativeName>
        <fullName evidence="4">GTP-binding protein BipA</fullName>
    </alternativeName>
</protein>
<dbReference type="InterPro" id="IPR047041">
    <property type="entry name" value="BipA_GTP-bd_dom"/>
</dbReference>
<dbReference type="Gene3D" id="3.30.70.240">
    <property type="match status" value="1"/>
</dbReference>
<dbReference type="Gene3D" id="3.30.70.870">
    <property type="entry name" value="Elongation Factor G (Translational Gtpase), domain 3"/>
    <property type="match status" value="1"/>
</dbReference>
<dbReference type="Gene3D" id="2.40.50.250">
    <property type="entry name" value="bipa protein"/>
    <property type="match status" value="1"/>
</dbReference>
<dbReference type="RefSeq" id="WP_191153736.1">
    <property type="nucleotide sequence ID" value="NZ_JACWUN010000002.1"/>
</dbReference>
<keyword evidence="4" id="KW-0820">tRNA-binding</keyword>
<dbReference type="FunFam" id="3.40.50.300:FF:000055">
    <property type="entry name" value="GTP-binding protein TypA"/>
    <property type="match status" value="1"/>
</dbReference>
<dbReference type="PROSITE" id="PS51722">
    <property type="entry name" value="G_TR_2"/>
    <property type="match status" value="1"/>
</dbReference>
<dbReference type="PRINTS" id="PR00315">
    <property type="entry name" value="ELONGATNFCT"/>
</dbReference>
<evidence type="ECO:0000259" key="5">
    <source>
        <dbReference type="PROSITE" id="PS51722"/>
    </source>
</evidence>
<keyword evidence="4" id="KW-0694">RNA-binding</keyword>
<dbReference type="GO" id="GO:0043022">
    <property type="term" value="F:ribosome binding"/>
    <property type="evidence" value="ECO:0007669"/>
    <property type="project" value="UniProtKB-UniRule"/>
</dbReference>
<dbReference type="CDD" id="cd16263">
    <property type="entry name" value="BipA_III"/>
    <property type="match status" value="1"/>
</dbReference>
<dbReference type="InterPro" id="IPR031157">
    <property type="entry name" value="G_TR_CS"/>
</dbReference>
<comment type="catalytic activity">
    <reaction evidence="3 4">
        <text>GTP + H2O = GDP + phosphate + H(+)</text>
        <dbReference type="Rhea" id="RHEA:19669"/>
        <dbReference type="ChEBI" id="CHEBI:15377"/>
        <dbReference type="ChEBI" id="CHEBI:15378"/>
        <dbReference type="ChEBI" id="CHEBI:37565"/>
        <dbReference type="ChEBI" id="CHEBI:43474"/>
        <dbReference type="ChEBI" id="CHEBI:58189"/>
    </reaction>
</comment>
<dbReference type="HAMAP" id="MF_00849">
    <property type="entry name" value="BipA"/>
    <property type="match status" value="1"/>
</dbReference>
<gene>
    <name evidence="6" type="primary">typA</name>
    <name evidence="4" type="synonym">bipA</name>
    <name evidence="6" type="ORF">ICT70_02120</name>
</gene>
<dbReference type="GO" id="GO:0010467">
    <property type="term" value="P:gene expression"/>
    <property type="evidence" value="ECO:0007669"/>
    <property type="project" value="UniProtKB-ARBA"/>
</dbReference>
<evidence type="ECO:0000256" key="3">
    <source>
        <dbReference type="ARBA" id="ARBA00048548"/>
    </source>
</evidence>
<dbReference type="GO" id="GO:0009409">
    <property type="term" value="P:response to cold"/>
    <property type="evidence" value="ECO:0007669"/>
    <property type="project" value="UniProtKB-ARBA"/>
</dbReference>
<feature type="binding site" evidence="4">
    <location>
        <begin position="15"/>
        <end position="20"/>
    </location>
    <ligand>
        <name>GTP</name>
        <dbReference type="ChEBI" id="CHEBI:37565"/>
    </ligand>
</feature>
<dbReference type="InterPro" id="IPR047042">
    <property type="entry name" value="BipA_II"/>
</dbReference>
<dbReference type="InterPro" id="IPR000640">
    <property type="entry name" value="EFG_V-like"/>
</dbReference>
<reference evidence="6" key="1">
    <citation type="submission" date="2020-09" db="EMBL/GenBank/DDBJ databases">
        <title>Pelobacter alkaliphilus sp. nov., a novel anaerobic arsenate-reducing bacterium from terrestrial mud volcano.</title>
        <authorList>
            <person name="Khomyakova M.A."/>
            <person name="Merkel A.Y."/>
            <person name="Slobodkin A.I."/>
        </authorList>
    </citation>
    <scope>NUCLEOTIDE SEQUENCE</scope>
    <source>
        <strain evidence="6">M08fum</strain>
    </source>
</reference>
<dbReference type="InterPro" id="IPR009000">
    <property type="entry name" value="Transl_B-barrel_sf"/>
</dbReference>
<comment type="function">
    <text evidence="4">A 50S ribosomal subunit assembly protein with GTPase activity, required for 50S subunit assembly at low temperatures, may also play a role in translation. Binds GTP and analogs. Binds the 70S ribosome between the 30S and 50S subunits, in a similar position as ribosome-bound EF-G; it contacts a number of ribosomal proteins, both rRNAs and the A-site tRNA.</text>
</comment>
<feature type="binding site" evidence="4">
    <location>
        <begin position="128"/>
        <end position="131"/>
    </location>
    <ligand>
        <name>GTP</name>
        <dbReference type="ChEBI" id="CHEBI:37565"/>
    </ligand>
</feature>
<dbReference type="Pfam" id="PF00679">
    <property type="entry name" value="EFG_C"/>
    <property type="match status" value="1"/>
</dbReference>
<keyword evidence="4" id="KW-0963">Cytoplasm</keyword>
<comment type="subunit">
    <text evidence="4">Monomer.</text>
</comment>
<dbReference type="InterPro" id="IPR053905">
    <property type="entry name" value="EF-G-like_DII"/>
</dbReference>
<dbReference type="GO" id="GO:0005525">
    <property type="term" value="F:GTP binding"/>
    <property type="evidence" value="ECO:0007669"/>
    <property type="project" value="UniProtKB-UniRule"/>
</dbReference>
<dbReference type="InterPro" id="IPR048876">
    <property type="entry name" value="BipA_C"/>
</dbReference>
<dbReference type="SUPFAM" id="SSF54980">
    <property type="entry name" value="EF-G C-terminal domain-like"/>
    <property type="match status" value="2"/>
</dbReference>
<dbReference type="InterPro" id="IPR035651">
    <property type="entry name" value="BipA_V"/>
</dbReference>
<dbReference type="InterPro" id="IPR006298">
    <property type="entry name" value="BipA"/>
</dbReference>
<organism evidence="6 7">
    <name type="scientific">Pelovirga terrestris</name>
    <dbReference type="NCBI Taxonomy" id="2771352"/>
    <lineage>
        <taxon>Bacteria</taxon>
        <taxon>Pseudomonadati</taxon>
        <taxon>Thermodesulfobacteriota</taxon>
        <taxon>Desulfuromonadia</taxon>
        <taxon>Geobacterales</taxon>
        <taxon>Geobacteraceae</taxon>
        <taxon>Pelovirga</taxon>
    </lineage>
</organism>
<dbReference type="Pfam" id="PF00009">
    <property type="entry name" value="GTP_EFTU"/>
    <property type="match status" value="1"/>
</dbReference>
<dbReference type="EC" id="3.6.5.-" evidence="4"/>
<evidence type="ECO:0000313" key="7">
    <source>
        <dbReference type="Proteomes" id="UP000632828"/>
    </source>
</evidence>
<dbReference type="SMART" id="SM00838">
    <property type="entry name" value="EFG_C"/>
    <property type="match status" value="1"/>
</dbReference>
<dbReference type="FunFam" id="2.40.30.10:FF:000016">
    <property type="entry name" value="GTP-binding protein TypA"/>
    <property type="match status" value="1"/>
</dbReference>
<dbReference type="PANTHER" id="PTHR42908:SF8">
    <property type="entry name" value="TR-TYPE G DOMAIN-CONTAINING PROTEIN"/>
    <property type="match status" value="1"/>
</dbReference>
<dbReference type="GO" id="GO:0003924">
    <property type="term" value="F:GTPase activity"/>
    <property type="evidence" value="ECO:0007669"/>
    <property type="project" value="UniProtKB-UniRule"/>
</dbReference>
<accession>A0A8J6QND5</accession>
<dbReference type="CDD" id="cd01891">
    <property type="entry name" value="TypA_BipA"/>
    <property type="match status" value="1"/>
</dbReference>
<comment type="subcellular location">
    <subcellularLocation>
        <location evidence="4">Cytoplasm</location>
    </subcellularLocation>
    <text evidence="4">Binds to ribosomes.</text>
</comment>
<dbReference type="InterPro" id="IPR047043">
    <property type="entry name" value="BipA_III"/>
</dbReference>
<dbReference type="Gene3D" id="3.40.50.300">
    <property type="entry name" value="P-loop containing nucleotide triphosphate hydrolases"/>
    <property type="match status" value="1"/>
</dbReference>